<keyword evidence="2 9" id="KW-0812">Transmembrane</keyword>
<accession>A0AAV6XLC2</accession>
<keyword evidence="5" id="KW-0040">ANK repeat</keyword>
<feature type="domain" description="PGG" evidence="10">
    <location>
        <begin position="528"/>
        <end position="615"/>
    </location>
</feature>
<proteinExistence type="predicted"/>
<comment type="subcellular location">
    <subcellularLocation>
        <location evidence="1">Membrane</location>
        <topology evidence="1">Multi-pass membrane protein</topology>
    </subcellularLocation>
</comment>
<dbReference type="AlphaFoldDB" id="A0AAV6XLC2"/>
<protein>
    <recommendedName>
        <fullName evidence="10">PGG domain-containing protein</fullName>
    </recommendedName>
</protein>
<feature type="region of interest" description="Disordered" evidence="8">
    <location>
        <begin position="125"/>
        <end position="144"/>
    </location>
</feature>
<keyword evidence="3" id="KW-0677">Repeat</keyword>
<dbReference type="Pfam" id="PF13962">
    <property type="entry name" value="PGG"/>
    <property type="match status" value="2"/>
</dbReference>
<feature type="domain" description="PGG" evidence="10">
    <location>
        <begin position="175"/>
        <end position="284"/>
    </location>
</feature>
<evidence type="ECO:0000313" key="11">
    <source>
        <dbReference type="EMBL" id="KAG8379990.1"/>
    </source>
</evidence>
<evidence type="ECO:0000256" key="3">
    <source>
        <dbReference type="ARBA" id="ARBA00022737"/>
    </source>
</evidence>
<reference evidence="11" key="1">
    <citation type="submission" date="2019-10" db="EMBL/GenBank/DDBJ databases">
        <authorList>
            <person name="Zhang R."/>
            <person name="Pan Y."/>
            <person name="Wang J."/>
            <person name="Ma R."/>
            <person name="Yu S."/>
        </authorList>
    </citation>
    <scope>NUCLEOTIDE SEQUENCE</scope>
    <source>
        <strain evidence="11">LA-IB0</strain>
        <tissue evidence="11">Leaf</tissue>
    </source>
</reference>
<feature type="transmembrane region" description="Helical" evidence="9">
    <location>
        <begin position="628"/>
        <end position="653"/>
    </location>
</feature>
<feature type="region of interest" description="Disordered" evidence="8">
    <location>
        <begin position="354"/>
        <end position="391"/>
    </location>
</feature>
<gene>
    <name evidence="11" type="ORF">BUALT_Bualt07G0147100</name>
</gene>
<feature type="compositionally biased region" description="Basic residues" evidence="8">
    <location>
        <begin position="447"/>
        <end position="462"/>
    </location>
</feature>
<dbReference type="InterPro" id="IPR026961">
    <property type="entry name" value="PGG_dom"/>
</dbReference>
<dbReference type="Proteomes" id="UP000826271">
    <property type="component" value="Unassembled WGS sequence"/>
</dbReference>
<organism evidence="11 12">
    <name type="scientific">Buddleja alternifolia</name>
    <dbReference type="NCBI Taxonomy" id="168488"/>
    <lineage>
        <taxon>Eukaryota</taxon>
        <taxon>Viridiplantae</taxon>
        <taxon>Streptophyta</taxon>
        <taxon>Embryophyta</taxon>
        <taxon>Tracheophyta</taxon>
        <taxon>Spermatophyta</taxon>
        <taxon>Magnoliopsida</taxon>
        <taxon>eudicotyledons</taxon>
        <taxon>Gunneridae</taxon>
        <taxon>Pentapetalae</taxon>
        <taxon>asterids</taxon>
        <taxon>lamiids</taxon>
        <taxon>Lamiales</taxon>
        <taxon>Scrophulariaceae</taxon>
        <taxon>Buddlejeae</taxon>
        <taxon>Buddleja</taxon>
    </lineage>
</organism>
<keyword evidence="7" id="KW-0175">Coiled coil</keyword>
<feature type="transmembrane region" description="Helical" evidence="9">
    <location>
        <begin position="266"/>
        <end position="286"/>
    </location>
</feature>
<evidence type="ECO:0000256" key="2">
    <source>
        <dbReference type="ARBA" id="ARBA00022692"/>
    </source>
</evidence>
<feature type="region of interest" description="Disordered" evidence="8">
    <location>
        <begin position="12"/>
        <end position="45"/>
    </location>
</feature>
<keyword evidence="4 9" id="KW-1133">Transmembrane helix</keyword>
<evidence type="ECO:0000256" key="7">
    <source>
        <dbReference type="SAM" id="Coils"/>
    </source>
</evidence>
<dbReference type="PANTHER" id="PTHR24186:SF38">
    <property type="entry name" value="ANKYRIN REPEAT FAMILY PROTEIN"/>
    <property type="match status" value="1"/>
</dbReference>
<evidence type="ECO:0000256" key="9">
    <source>
        <dbReference type="SAM" id="Phobius"/>
    </source>
</evidence>
<feature type="compositionally biased region" description="Polar residues" evidence="8">
    <location>
        <begin position="126"/>
        <end position="142"/>
    </location>
</feature>
<feature type="transmembrane region" description="Helical" evidence="9">
    <location>
        <begin position="564"/>
        <end position="582"/>
    </location>
</feature>
<evidence type="ECO:0000313" key="12">
    <source>
        <dbReference type="Proteomes" id="UP000826271"/>
    </source>
</evidence>
<feature type="transmembrane region" description="Helical" evidence="9">
    <location>
        <begin position="298"/>
        <end position="320"/>
    </location>
</feature>
<evidence type="ECO:0000256" key="4">
    <source>
        <dbReference type="ARBA" id="ARBA00022989"/>
    </source>
</evidence>
<feature type="transmembrane region" description="Helical" evidence="9">
    <location>
        <begin position="226"/>
        <end position="246"/>
    </location>
</feature>
<evidence type="ECO:0000256" key="8">
    <source>
        <dbReference type="SAM" id="MobiDB-lite"/>
    </source>
</evidence>
<comment type="caution">
    <text evidence="11">The sequence shown here is derived from an EMBL/GenBank/DDBJ whole genome shotgun (WGS) entry which is preliminary data.</text>
</comment>
<feature type="compositionally biased region" description="Basic and acidic residues" evidence="8">
    <location>
        <begin position="27"/>
        <end position="39"/>
    </location>
</feature>
<feature type="region of interest" description="Disordered" evidence="8">
    <location>
        <begin position="437"/>
        <end position="474"/>
    </location>
</feature>
<dbReference type="PANTHER" id="PTHR24186">
    <property type="entry name" value="PROTEIN PHOSPHATASE 1 REGULATORY SUBUNIT"/>
    <property type="match status" value="1"/>
</dbReference>
<name>A0AAV6XLC2_9LAMI</name>
<keyword evidence="12" id="KW-1185">Reference proteome</keyword>
<evidence type="ECO:0000259" key="10">
    <source>
        <dbReference type="Pfam" id="PF13962"/>
    </source>
</evidence>
<dbReference type="EMBL" id="WHWC01000007">
    <property type="protein sequence ID" value="KAG8379990.1"/>
    <property type="molecule type" value="Genomic_DNA"/>
</dbReference>
<evidence type="ECO:0000256" key="5">
    <source>
        <dbReference type="ARBA" id="ARBA00023043"/>
    </source>
</evidence>
<evidence type="ECO:0000256" key="1">
    <source>
        <dbReference type="ARBA" id="ARBA00004141"/>
    </source>
</evidence>
<dbReference type="GO" id="GO:0005886">
    <property type="term" value="C:plasma membrane"/>
    <property type="evidence" value="ECO:0007669"/>
    <property type="project" value="TreeGrafter"/>
</dbReference>
<feature type="transmembrane region" description="Helical" evidence="9">
    <location>
        <begin position="594"/>
        <end position="616"/>
    </location>
</feature>
<sequence>MIISYRHACHVIGSSESPPPPSPQIADQHKTTVDGHEENETPSQAKLLPIGFKSFESPENRPLENLPQDDFENSLHARRTIWRSAFEKDLVTSDGEISEHENPPKTTFDHELDHEKLFDTLRTKSRSASGNISEHENPTNLPSKLECQSAKNKLSAAHKKRQILEHKRLQKTYREALQNTRNTIALVAILIATFTFNAGNSPPGGVHQDGPLIGTSMAYRKTAFKVFLVCNNIALFTSLGVVLNMISTIPFRRKPLMSMLKKAHKATGLAASFMATAYVAAAVVMIPPPRHGRGGLDWTTVFLLSISVGSFGFLFVYLGIRMIKHELKKREWKKNNPRGTYDSDEYDGVSYNSDVLRSSELPPPPSLQIDGHIISTGSSELPPPPSAQIDDHQPKLVIESPDIRPFEFNPPRDDLPRFYPVFHGSTPGKNLVTSNIEISEHDDNSKVKSKSKHQPKKRKRTTKASNPQKSPAYDYDDFSRMELQLKENLKRRNNEKKKQMEVKRLKKTYIEDNTQNNASNMTTACVNNAGIIPPGGVHQDGPLIGTSVAARKTAFKVFSVCNNIALFTSLCVVLVMISIIPFKKKPLMKLLSIAYNAIWVAVSFMATAYVAAAVVMMPPPRHERVLDWTTAFLLSISGSSLGFLFVFLGVLTIKHRLRKRDWRKKNPRGTNTSDDDEISSNGDMLSEEDYGFHAFGW</sequence>
<feature type="coiled-coil region" evidence="7">
    <location>
        <begin position="147"/>
        <end position="179"/>
    </location>
</feature>
<evidence type="ECO:0000256" key="6">
    <source>
        <dbReference type="ARBA" id="ARBA00023136"/>
    </source>
</evidence>
<keyword evidence="6 9" id="KW-0472">Membrane</keyword>